<feature type="transmembrane region" description="Helical" evidence="5">
    <location>
        <begin position="100"/>
        <end position="120"/>
    </location>
</feature>
<feature type="transmembrane region" description="Helical" evidence="5">
    <location>
        <begin position="257"/>
        <end position="276"/>
    </location>
</feature>
<organism evidence="6 7">
    <name type="scientific">Penicillium malachiteum</name>
    <dbReference type="NCBI Taxonomy" id="1324776"/>
    <lineage>
        <taxon>Eukaryota</taxon>
        <taxon>Fungi</taxon>
        <taxon>Dikarya</taxon>
        <taxon>Ascomycota</taxon>
        <taxon>Pezizomycotina</taxon>
        <taxon>Eurotiomycetes</taxon>
        <taxon>Eurotiomycetidae</taxon>
        <taxon>Eurotiales</taxon>
        <taxon>Aspergillaceae</taxon>
        <taxon>Penicillium</taxon>
    </lineage>
</organism>
<dbReference type="SUPFAM" id="SSF103473">
    <property type="entry name" value="MFS general substrate transporter"/>
    <property type="match status" value="1"/>
</dbReference>
<dbReference type="AlphaFoldDB" id="A0AAD6HL77"/>
<dbReference type="Proteomes" id="UP001215712">
    <property type="component" value="Unassembled WGS sequence"/>
</dbReference>
<evidence type="ECO:0000256" key="5">
    <source>
        <dbReference type="SAM" id="Phobius"/>
    </source>
</evidence>
<feature type="transmembrane region" description="Helical" evidence="5">
    <location>
        <begin position="198"/>
        <end position="217"/>
    </location>
</feature>
<protein>
    <recommendedName>
        <fullName evidence="8">Major facilitator superfamily (MFS) profile domain-containing protein</fullName>
    </recommendedName>
</protein>
<name>A0AAD6HL77_9EURO</name>
<feature type="transmembrane region" description="Helical" evidence="5">
    <location>
        <begin position="535"/>
        <end position="555"/>
    </location>
</feature>
<evidence type="ECO:0008006" key="8">
    <source>
        <dbReference type="Google" id="ProtNLM"/>
    </source>
</evidence>
<gene>
    <name evidence="6" type="ORF">N7493_005843</name>
</gene>
<keyword evidence="3 5" id="KW-1133">Transmembrane helix</keyword>
<dbReference type="EMBL" id="JAQJAN010000007">
    <property type="protein sequence ID" value="KAJ5726816.1"/>
    <property type="molecule type" value="Genomic_DNA"/>
</dbReference>
<keyword evidence="2 5" id="KW-0812">Transmembrane</keyword>
<evidence type="ECO:0000256" key="4">
    <source>
        <dbReference type="ARBA" id="ARBA00023136"/>
    </source>
</evidence>
<sequence>MSFLGFPPRTKSAWESNEVNFPFWFEQTTLSRVIDRVRCSSIFNQRGKNVTNQQQDVDKNIGGDDLGSLEGDAITNSLVLGWDGDSDPRHPRNWSRRCKIMITILLSWVKCFFTIVFVSRLKISRLYSFIVYCGSSICILSYDAIMVRYGYTREVASLLLSTYKFVRITNLKMSKDGTGPMLFSPLSEIPRIGRNPPYIISFFLYVVVSIILGSSAVDNFPAIVILRFFQGFFGSPCLATAGASIGDIYDSEASQYALVLWVACIYCGPALGPLFASRTISLQQNWRWPFWQIVLMAGPFLLILVCLLPETLPEALLAHRAKKLRQAGDVRICAPCEISQGSSPQSILRAMIKPVEITIKDPAIAFTCAYSALVYATYYSFFEAFPLVYIDDYQMSTVPFAMVFLSIIVGCAFGSPIYIVYIWYHQSSRSRPFLQESLLLPAIFGVVLAPIGLFIFAWSDQAGTINWSVPTAGIVIYTGSIFLVYQALLSYIPYSYPKFAASLFAANDFVRSISAAVFIMVTPYLYANIGVPKGVTILGSISVLGIVGMLILYRYGANMRARSRFAG</sequence>
<keyword evidence="7" id="KW-1185">Reference proteome</keyword>
<feature type="transmembrane region" description="Helical" evidence="5">
    <location>
        <begin position="288"/>
        <end position="308"/>
    </location>
</feature>
<dbReference type="InterPro" id="IPR011701">
    <property type="entry name" value="MFS"/>
</dbReference>
<feature type="transmembrane region" description="Helical" evidence="5">
    <location>
        <begin position="401"/>
        <end position="424"/>
    </location>
</feature>
<comment type="caution">
    <text evidence="6">The sequence shown here is derived from an EMBL/GenBank/DDBJ whole genome shotgun (WGS) entry which is preliminary data.</text>
</comment>
<keyword evidence="4 5" id="KW-0472">Membrane</keyword>
<dbReference type="GO" id="GO:0015244">
    <property type="term" value="F:fluconazole transmembrane transporter activity"/>
    <property type="evidence" value="ECO:0007669"/>
    <property type="project" value="TreeGrafter"/>
</dbReference>
<evidence type="ECO:0000313" key="6">
    <source>
        <dbReference type="EMBL" id="KAJ5726816.1"/>
    </source>
</evidence>
<evidence type="ECO:0000256" key="3">
    <source>
        <dbReference type="ARBA" id="ARBA00022989"/>
    </source>
</evidence>
<feature type="transmembrane region" description="Helical" evidence="5">
    <location>
        <begin position="509"/>
        <end position="529"/>
    </location>
</feature>
<reference evidence="6" key="1">
    <citation type="journal article" date="2023" name="IMA Fungus">
        <title>Comparative genomic study of the Penicillium genus elucidates a diverse pangenome and 15 lateral gene transfer events.</title>
        <authorList>
            <person name="Petersen C."/>
            <person name="Sorensen T."/>
            <person name="Nielsen M.R."/>
            <person name="Sondergaard T.E."/>
            <person name="Sorensen J.L."/>
            <person name="Fitzpatrick D.A."/>
            <person name="Frisvad J.C."/>
            <person name="Nielsen K.L."/>
        </authorList>
    </citation>
    <scope>NUCLEOTIDE SEQUENCE</scope>
    <source>
        <strain evidence="6">IBT 17514</strain>
    </source>
</reference>
<feature type="transmembrane region" description="Helical" evidence="5">
    <location>
        <begin position="223"/>
        <end position="245"/>
    </location>
</feature>
<evidence type="ECO:0000256" key="2">
    <source>
        <dbReference type="ARBA" id="ARBA00022692"/>
    </source>
</evidence>
<feature type="transmembrane region" description="Helical" evidence="5">
    <location>
        <begin position="126"/>
        <end position="145"/>
    </location>
</feature>
<dbReference type="PANTHER" id="PTHR23502">
    <property type="entry name" value="MAJOR FACILITATOR SUPERFAMILY"/>
    <property type="match status" value="1"/>
</dbReference>
<feature type="transmembrane region" description="Helical" evidence="5">
    <location>
        <begin position="363"/>
        <end position="381"/>
    </location>
</feature>
<proteinExistence type="predicted"/>
<dbReference type="GO" id="GO:1990961">
    <property type="term" value="P:xenobiotic detoxification by transmembrane export across the plasma membrane"/>
    <property type="evidence" value="ECO:0007669"/>
    <property type="project" value="TreeGrafter"/>
</dbReference>
<comment type="subcellular location">
    <subcellularLocation>
        <location evidence="1">Membrane</location>
        <topology evidence="1">Multi-pass membrane protein</topology>
    </subcellularLocation>
</comment>
<dbReference type="InterPro" id="IPR036259">
    <property type="entry name" value="MFS_trans_sf"/>
</dbReference>
<accession>A0AAD6HL77</accession>
<dbReference type="Gene3D" id="1.20.1250.20">
    <property type="entry name" value="MFS general substrate transporter like domains"/>
    <property type="match status" value="1"/>
</dbReference>
<dbReference type="GO" id="GO:0005886">
    <property type="term" value="C:plasma membrane"/>
    <property type="evidence" value="ECO:0007669"/>
    <property type="project" value="TreeGrafter"/>
</dbReference>
<evidence type="ECO:0000313" key="7">
    <source>
        <dbReference type="Proteomes" id="UP001215712"/>
    </source>
</evidence>
<evidence type="ECO:0000256" key="1">
    <source>
        <dbReference type="ARBA" id="ARBA00004141"/>
    </source>
</evidence>
<dbReference type="PANTHER" id="PTHR23502:SF23">
    <property type="entry name" value="FLUCONAZOLE RESISTANCE PROTEIN 1"/>
    <property type="match status" value="1"/>
</dbReference>
<dbReference type="Pfam" id="PF07690">
    <property type="entry name" value="MFS_1"/>
    <property type="match status" value="1"/>
</dbReference>
<reference evidence="6" key="2">
    <citation type="submission" date="2023-01" db="EMBL/GenBank/DDBJ databases">
        <authorList>
            <person name="Petersen C."/>
        </authorList>
    </citation>
    <scope>NUCLEOTIDE SEQUENCE</scope>
    <source>
        <strain evidence="6">IBT 17514</strain>
    </source>
</reference>
<feature type="transmembrane region" description="Helical" evidence="5">
    <location>
        <begin position="436"/>
        <end position="459"/>
    </location>
</feature>
<feature type="transmembrane region" description="Helical" evidence="5">
    <location>
        <begin position="465"/>
        <end position="488"/>
    </location>
</feature>